<dbReference type="SUPFAM" id="SSF49503">
    <property type="entry name" value="Cupredoxins"/>
    <property type="match status" value="1"/>
</dbReference>
<accession>A0A3F3GVY8</accession>
<dbReference type="EMBL" id="DF968078">
    <property type="protein sequence ID" value="GAP03501.1"/>
    <property type="molecule type" value="Genomic_DNA"/>
</dbReference>
<dbReference type="Pfam" id="PF13473">
    <property type="entry name" value="Cupredoxin_1"/>
    <property type="match status" value="1"/>
</dbReference>
<evidence type="ECO:0000313" key="2">
    <source>
        <dbReference type="EMBL" id="GAP03501.1"/>
    </source>
</evidence>
<protein>
    <recommendedName>
        <fullName evidence="1">EfeO-type cupredoxin-like domain-containing protein</fullName>
    </recommendedName>
</protein>
<feature type="domain" description="EfeO-type cupredoxin-like" evidence="1">
    <location>
        <begin position="5"/>
        <end position="88"/>
    </location>
</feature>
<dbReference type="STRING" id="709323.GCA_001047135_00044"/>
<proteinExistence type="predicted"/>
<dbReference type="Proteomes" id="UP000064514">
    <property type="component" value="Unassembled WGS sequence"/>
</dbReference>
<dbReference type="AlphaFoldDB" id="A0A3F3GVY8"/>
<dbReference type="InterPro" id="IPR028096">
    <property type="entry name" value="EfeO_Cupredoxin"/>
</dbReference>
<dbReference type="InterPro" id="IPR008972">
    <property type="entry name" value="Cupredoxin"/>
</dbReference>
<name>A0A3F3GVY8_9LACO</name>
<organism evidence="2">
    <name type="scientific">Fructobacillus tropaeoli</name>
    <dbReference type="NCBI Taxonomy" id="709323"/>
    <lineage>
        <taxon>Bacteria</taxon>
        <taxon>Bacillati</taxon>
        <taxon>Bacillota</taxon>
        <taxon>Bacilli</taxon>
        <taxon>Lactobacillales</taxon>
        <taxon>Lactobacillaceae</taxon>
        <taxon>Fructobacillus</taxon>
    </lineage>
</organism>
<sequence>MAEKVEQTVTVDGQYQPNVVTFQKGDQATLTFKRVSESGCLDTVQSHDFGFQSKLPLNEEISFTIPTDQTGKFEFACGMNMVKGKVIVQ</sequence>
<dbReference type="Gene3D" id="2.60.40.420">
    <property type="entry name" value="Cupredoxins - blue copper proteins"/>
    <property type="match status" value="1"/>
</dbReference>
<evidence type="ECO:0000259" key="1">
    <source>
        <dbReference type="Pfam" id="PF13473"/>
    </source>
</evidence>
<dbReference type="RefSeq" id="WP_059393040.1">
    <property type="nucleotide sequence ID" value="NZ_DF968078.1"/>
</dbReference>
<reference evidence="2" key="1">
    <citation type="journal article" date="2015" name="BMC Genomics">
        <title>Comparative genomics of Fructobacillus spp. and Leuconostoc spp. reveals niche-specific evolution of Fructobacillus spp.</title>
        <authorList>
            <person name="Endo A."/>
            <person name="Tanizawa Y."/>
            <person name="Tanaka N."/>
            <person name="Maeno S."/>
            <person name="Kumar H."/>
            <person name="Shiwa Y."/>
            <person name="Okada S."/>
            <person name="Yoshikawa H."/>
            <person name="Dicks L."/>
            <person name="Nakagawa J."/>
            <person name="Arita M."/>
        </authorList>
    </citation>
    <scope>NUCLEOTIDE SEQUENCE [LARGE SCALE GENOMIC DNA]</scope>
    <source>
        <strain evidence="2">F214-1</strain>
    </source>
</reference>
<gene>
    <name evidence="2" type="ORF">FTRO_0010440</name>
</gene>